<gene>
    <name evidence="1" type="ORF">Patl1_06802</name>
</gene>
<sequence>MAFMSNGECRRSARLSELDARKAQQAKSQNGANGTSQLGMVQDSGPKKDSCQKLGRKRKTRPVHDLVDTNVNCQVQKAGTSNDEDYHINAADVLSRIATPERKNLELLLSKLKRRDFYQIFAEPVDPIEVEGYYDVIKEPMDFSTITEKLNRGSYVTVQEFEHDISLVYNNAMHFNASDTIYYKQAHAIKQLANKLFSALKADPTNFETECSMRNVRPRRRVKAVSGSLNSNSCNNTNGRRYERGSRNFELQPRWTYSSCTSFLKENEPLVTQVYNSTKNLELVKEKKIGYSESLIQFANNLRPTAQMVAKRILERGMAGSSNYHLRASNNQNSAVVSACMESACMELSTGPPLKLLGNTIGFHRFSGEEVDIQNGILNGGKALSVDSMDIYDVLRGGITQASSTMKTLGEIHKRRVQAPDNQFTAAEFARKGISVAPSLKVDGNSVRYLSLSGKELDTHGGTLSGNGFNKHVSVTGDGKLDFPAEWETNSNPNKFSFIRLMLEAIHDSFEQTTDVVSSGLEMQELLPTSYSCPSSSLLWPFQSMPGGPSRSQDIGFIQEVDLQNLGGVCQIQAREGREGPSLGGNMEQESQVLNWFKLKVDRGSSSTQALGSMQGLDSHYLGVRQVQATADEAGPSHGGNVLQGGEVSNWYKLTGFGVDGAGPSHGGIVNGRQVSNWFKPTELGPEPIPDDWFQQQCRSSAEVELLCQAEPLQQQGWDMTPYDGKTMETSNMCDRNTQSRRVENWRSS</sequence>
<protein>
    <submittedName>
        <fullName evidence="1">Uncharacterized protein</fullName>
    </submittedName>
</protein>
<comment type="caution">
    <text evidence="1">The sequence shown here is derived from an EMBL/GenBank/DDBJ whole genome shotgun (WGS) entry which is preliminary data.</text>
</comment>
<dbReference type="EMBL" id="CM047899">
    <property type="protein sequence ID" value="KAJ0101618.1"/>
    <property type="molecule type" value="Genomic_DNA"/>
</dbReference>
<accession>A0ACC1BR12</accession>
<reference evidence="2" key="1">
    <citation type="journal article" date="2023" name="G3 (Bethesda)">
        <title>Genome assembly and association tests identify interacting loci associated with vigor, precocity, and sex in interspecific pistachio rootstocks.</title>
        <authorList>
            <person name="Palmer W."/>
            <person name="Jacygrad E."/>
            <person name="Sagayaradj S."/>
            <person name="Cavanaugh K."/>
            <person name="Han R."/>
            <person name="Bertier L."/>
            <person name="Beede B."/>
            <person name="Kafkas S."/>
            <person name="Golino D."/>
            <person name="Preece J."/>
            <person name="Michelmore R."/>
        </authorList>
    </citation>
    <scope>NUCLEOTIDE SEQUENCE [LARGE SCALE GENOMIC DNA]</scope>
</reference>
<name>A0ACC1BR12_9ROSI</name>
<evidence type="ECO:0000313" key="2">
    <source>
        <dbReference type="Proteomes" id="UP001164250"/>
    </source>
</evidence>
<evidence type="ECO:0000313" key="1">
    <source>
        <dbReference type="EMBL" id="KAJ0101618.1"/>
    </source>
</evidence>
<proteinExistence type="predicted"/>
<organism evidence="1 2">
    <name type="scientific">Pistacia atlantica</name>
    <dbReference type="NCBI Taxonomy" id="434234"/>
    <lineage>
        <taxon>Eukaryota</taxon>
        <taxon>Viridiplantae</taxon>
        <taxon>Streptophyta</taxon>
        <taxon>Embryophyta</taxon>
        <taxon>Tracheophyta</taxon>
        <taxon>Spermatophyta</taxon>
        <taxon>Magnoliopsida</taxon>
        <taxon>eudicotyledons</taxon>
        <taxon>Gunneridae</taxon>
        <taxon>Pentapetalae</taxon>
        <taxon>rosids</taxon>
        <taxon>malvids</taxon>
        <taxon>Sapindales</taxon>
        <taxon>Anacardiaceae</taxon>
        <taxon>Pistacia</taxon>
    </lineage>
</organism>
<dbReference type="Proteomes" id="UP001164250">
    <property type="component" value="Chromosome 3"/>
</dbReference>
<keyword evidence="2" id="KW-1185">Reference proteome</keyword>